<dbReference type="PANTHER" id="PTHR35580">
    <property type="entry name" value="CELL SURFACE GLYCOPROTEIN (S-LAYER PROTEIN)-LIKE PROTEIN"/>
    <property type="match status" value="1"/>
</dbReference>
<dbReference type="InterPro" id="IPR044023">
    <property type="entry name" value="Ig_7"/>
</dbReference>
<reference evidence="3" key="1">
    <citation type="submission" date="2018-09" db="EMBL/GenBank/DDBJ databases">
        <title>Chryseolinea sp. KIS68-18 isolated from soil.</title>
        <authorList>
            <person name="Weon H.-Y."/>
            <person name="Kwon S.-W."/>
            <person name="Lee S.A."/>
        </authorList>
    </citation>
    <scope>NUCLEOTIDE SEQUENCE [LARGE SCALE GENOMIC DNA]</scope>
    <source>
        <strain evidence="3">KIS68-18</strain>
    </source>
</reference>
<sequence length="763" mass="82864">MFGACRAQAQILTGVQTITDRLTELYHTHLRDAEGNIYISFSTTNSVVVGSSTLLIANDTLVGYGSGSFVAKIDPGGKLVWTSGFDSNIEAMAFTPDGNIMMTGGYNFSFYLYKVDPDGKVLWSYTEGTMGGAWGIDVIVDAEGNSYVTGTARSSGLFGILLEDVCCPDHDFLVKFDRNGKLLWCRASSLNQYTYGRALAFDPQGNIVLAGQYVYDMKIGNFTMPSHLGWTSAYLASFSPAGDVQWAREYGGNAGHCQLADLVIDTDGSMYITGGFNHTATLDGHVLTTQDDYDFYVAKLSPTGDVTWIKNSGSAGQDKGDYLLLTSDGLVVTAMIMGDFTLDGSQLTNVTETRAIAAKLTKDGDVVWLHDFGPVDFFYTDIYYRKGYQLLKISDHCFSAGGEFNGTLLPADSPPILSKDNDVFIGTISDALFDQPNAGDDVVVELCETGETTIALPATTAIEKLWSLTKGTQPTLTPAGANAVNISNIAYGETVLEWIVSNCAVSDSKRITIHRTPQPEQPAISGLTNYCSNSVDHAPAIVSNGSDVTWYADPSLQTIVATGNTYPPKATTTLYVTQKNDGCESASKRVDITVNPQPPPPVVEPAAGCASIPLQLQATGDDIKWYRDENTWSEASGNTYTVQFPDAGRYIFSATQSQKGCESDKTTIAVDIRLFSPDDIQLSNIVTPNNDGKNDTFLIPTFGSENCLGNFRQVTVVNRWGEVLYKNSNRDFQWAPGDASVGTYFFKVEFEKQKFQGWISVIR</sequence>
<name>A0A385SHQ5_9BACT</name>
<dbReference type="SUPFAM" id="SSF50998">
    <property type="entry name" value="Quinoprotein alcohol dehydrogenase-like"/>
    <property type="match status" value="1"/>
</dbReference>
<dbReference type="InterPro" id="IPR052918">
    <property type="entry name" value="Motility_Chemotaxis_Reg"/>
</dbReference>
<keyword evidence="3" id="KW-1185">Reference proteome</keyword>
<gene>
    <name evidence="2" type="ORF">D4L85_02145</name>
</gene>
<dbReference type="AlphaFoldDB" id="A0A385SHQ5"/>
<dbReference type="Pfam" id="PF19081">
    <property type="entry name" value="Ig_7"/>
    <property type="match status" value="1"/>
</dbReference>
<dbReference type="EMBL" id="CP032382">
    <property type="protein sequence ID" value="AYB29455.1"/>
    <property type="molecule type" value="Genomic_DNA"/>
</dbReference>
<dbReference type="InterPro" id="IPR011047">
    <property type="entry name" value="Quinoprotein_ADH-like_sf"/>
</dbReference>
<evidence type="ECO:0000313" key="2">
    <source>
        <dbReference type="EMBL" id="AYB29455.1"/>
    </source>
</evidence>
<evidence type="ECO:0000313" key="3">
    <source>
        <dbReference type="Proteomes" id="UP000266183"/>
    </source>
</evidence>
<dbReference type="Pfam" id="PF13585">
    <property type="entry name" value="CHU_C"/>
    <property type="match status" value="1"/>
</dbReference>
<dbReference type="Proteomes" id="UP000266183">
    <property type="component" value="Chromosome"/>
</dbReference>
<dbReference type="Gene3D" id="2.80.10.50">
    <property type="match status" value="2"/>
</dbReference>
<evidence type="ECO:0000259" key="1">
    <source>
        <dbReference type="Pfam" id="PF19081"/>
    </source>
</evidence>
<feature type="domain" description="Ig-like" evidence="1">
    <location>
        <begin position="519"/>
        <end position="596"/>
    </location>
</feature>
<proteinExistence type="predicted"/>
<organism evidence="2 3">
    <name type="scientific">Chryseolinea soli</name>
    <dbReference type="NCBI Taxonomy" id="2321403"/>
    <lineage>
        <taxon>Bacteria</taxon>
        <taxon>Pseudomonadati</taxon>
        <taxon>Bacteroidota</taxon>
        <taxon>Cytophagia</taxon>
        <taxon>Cytophagales</taxon>
        <taxon>Fulvivirgaceae</taxon>
        <taxon>Chryseolinea</taxon>
    </lineage>
</organism>
<dbReference type="PANTHER" id="PTHR35580:SF1">
    <property type="entry name" value="PHYTASE-LIKE DOMAIN-CONTAINING PROTEIN"/>
    <property type="match status" value="1"/>
</dbReference>
<dbReference type="KEGG" id="chk:D4L85_02145"/>
<protein>
    <recommendedName>
        <fullName evidence="1">Ig-like domain-containing protein</fullName>
    </recommendedName>
</protein>
<accession>A0A385SHQ5</accession>